<comment type="similarity">
    <text evidence="1 5">Belongs to the universal ribosomal protein uL29 family.</text>
</comment>
<comment type="caution">
    <text evidence="7">The sequence shown here is derived from an EMBL/GenBank/DDBJ whole genome shotgun (WGS) entry which is preliminary data.</text>
</comment>
<dbReference type="InterPro" id="IPR036049">
    <property type="entry name" value="Ribosomal_uL29_sf"/>
</dbReference>
<sequence length="60" mass="7149">MKAKELKVKDKNELMELLQAERQKILELRMKSHQSKPKNVKEAREIKKTIARILTLLKHI</sequence>
<dbReference type="SUPFAM" id="SSF46561">
    <property type="entry name" value="Ribosomal protein L29 (L29p)"/>
    <property type="match status" value="1"/>
</dbReference>
<gene>
    <name evidence="5" type="primary">rpmC</name>
    <name evidence="7" type="ORF">A2834_04395</name>
</gene>
<dbReference type="GO" id="GO:0005840">
    <property type="term" value="C:ribosome"/>
    <property type="evidence" value="ECO:0007669"/>
    <property type="project" value="UniProtKB-KW"/>
</dbReference>
<evidence type="ECO:0000256" key="1">
    <source>
        <dbReference type="ARBA" id="ARBA00009254"/>
    </source>
</evidence>
<protein>
    <recommendedName>
        <fullName evidence="4 5">Large ribosomal subunit protein uL29</fullName>
    </recommendedName>
</protein>
<dbReference type="NCBIfam" id="TIGR00012">
    <property type="entry name" value="L29"/>
    <property type="match status" value="1"/>
</dbReference>
<evidence type="ECO:0000256" key="4">
    <source>
        <dbReference type="ARBA" id="ARBA00035204"/>
    </source>
</evidence>
<feature type="coiled-coil region" evidence="6">
    <location>
        <begin position="1"/>
        <end position="31"/>
    </location>
</feature>
<keyword evidence="6" id="KW-0175">Coiled coil</keyword>
<dbReference type="Pfam" id="PF00831">
    <property type="entry name" value="Ribosomal_L29"/>
    <property type="match status" value="1"/>
</dbReference>
<dbReference type="GO" id="GO:0006412">
    <property type="term" value="P:translation"/>
    <property type="evidence" value="ECO:0007669"/>
    <property type="project" value="UniProtKB-UniRule"/>
</dbReference>
<evidence type="ECO:0000256" key="3">
    <source>
        <dbReference type="ARBA" id="ARBA00023274"/>
    </source>
</evidence>
<keyword evidence="2 5" id="KW-0689">Ribosomal protein</keyword>
<organism evidence="7 8">
    <name type="scientific">Candidatus Giovannonibacteria bacterium RIFCSPHIGHO2_01_FULL_45_23</name>
    <dbReference type="NCBI Taxonomy" id="1798325"/>
    <lineage>
        <taxon>Bacteria</taxon>
        <taxon>Candidatus Giovannoniibacteriota</taxon>
    </lineage>
</organism>
<dbReference type="Proteomes" id="UP000179251">
    <property type="component" value="Unassembled WGS sequence"/>
</dbReference>
<dbReference type="HAMAP" id="MF_00374">
    <property type="entry name" value="Ribosomal_uL29"/>
    <property type="match status" value="1"/>
</dbReference>
<dbReference type="STRING" id="1798325.A2834_04395"/>
<dbReference type="AlphaFoldDB" id="A0A1F5VK37"/>
<evidence type="ECO:0000256" key="6">
    <source>
        <dbReference type="SAM" id="Coils"/>
    </source>
</evidence>
<evidence type="ECO:0000313" key="7">
    <source>
        <dbReference type="EMBL" id="OGF63311.1"/>
    </source>
</evidence>
<evidence type="ECO:0000256" key="2">
    <source>
        <dbReference type="ARBA" id="ARBA00022980"/>
    </source>
</evidence>
<dbReference type="GO" id="GO:0003735">
    <property type="term" value="F:structural constituent of ribosome"/>
    <property type="evidence" value="ECO:0007669"/>
    <property type="project" value="InterPro"/>
</dbReference>
<evidence type="ECO:0000256" key="5">
    <source>
        <dbReference type="HAMAP-Rule" id="MF_00374"/>
    </source>
</evidence>
<keyword evidence="3 5" id="KW-0687">Ribonucleoprotein</keyword>
<proteinExistence type="inferred from homology"/>
<accession>A0A1F5VK37</accession>
<reference evidence="7 8" key="1">
    <citation type="journal article" date="2016" name="Nat. Commun.">
        <title>Thousands of microbial genomes shed light on interconnected biogeochemical processes in an aquifer system.</title>
        <authorList>
            <person name="Anantharaman K."/>
            <person name="Brown C.T."/>
            <person name="Hug L.A."/>
            <person name="Sharon I."/>
            <person name="Castelle C.J."/>
            <person name="Probst A.J."/>
            <person name="Thomas B.C."/>
            <person name="Singh A."/>
            <person name="Wilkins M.J."/>
            <person name="Karaoz U."/>
            <person name="Brodie E.L."/>
            <person name="Williams K.H."/>
            <person name="Hubbard S.S."/>
            <person name="Banfield J.F."/>
        </authorList>
    </citation>
    <scope>NUCLEOTIDE SEQUENCE [LARGE SCALE GENOMIC DNA]</scope>
</reference>
<dbReference type="EMBL" id="MFHD01000004">
    <property type="protein sequence ID" value="OGF63311.1"/>
    <property type="molecule type" value="Genomic_DNA"/>
</dbReference>
<name>A0A1F5VK37_9BACT</name>
<evidence type="ECO:0000313" key="8">
    <source>
        <dbReference type="Proteomes" id="UP000179251"/>
    </source>
</evidence>
<dbReference type="Gene3D" id="1.10.287.310">
    <property type="match status" value="1"/>
</dbReference>
<dbReference type="InterPro" id="IPR001854">
    <property type="entry name" value="Ribosomal_uL29"/>
</dbReference>
<dbReference type="GO" id="GO:1990904">
    <property type="term" value="C:ribonucleoprotein complex"/>
    <property type="evidence" value="ECO:0007669"/>
    <property type="project" value="UniProtKB-KW"/>
</dbReference>